<dbReference type="InterPro" id="IPR010895">
    <property type="entry name" value="CHRD"/>
</dbReference>
<keyword evidence="4" id="KW-1185">Reference proteome</keyword>
<evidence type="ECO:0000313" key="4">
    <source>
        <dbReference type="Proteomes" id="UP000701801"/>
    </source>
</evidence>
<feature type="domain" description="CHRD" evidence="2">
    <location>
        <begin position="90"/>
        <end position="223"/>
    </location>
</feature>
<accession>A0A9N9QE44</accession>
<protein>
    <recommendedName>
        <fullName evidence="2">CHRD domain-containing protein</fullName>
    </recommendedName>
</protein>
<dbReference type="OrthoDB" id="3554264at2759"/>
<dbReference type="AlphaFoldDB" id="A0A9N9QE44"/>
<dbReference type="Pfam" id="PF07452">
    <property type="entry name" value="CHRD"/>
    <property type="match status" value="1"/>
</dbReference>
<proteinExistence type="predicted"/>
<organism evidence="3 4">
    <name type="scientific">Hymenoscyphus albidus</name>
    <dbReference type="NCBI Taxonomy" id="595503"/>
    <lineage>
        <taxon>Eukaryota</taxon>
        <taxon>Fungi</taxon>
        <taxon>Dikarya</taxon>
        <taxon>Ascomycota</taxon>
        <taxon>Pezizomycotina</taxon>
        <taxon>Leotiomycetes</taxon>
        <taxon>Helotiales</taxon>
        <taxon>Helotiaceae</taxon>
        <taxon>Hymenoscyphus</taxon>
    </lineage>
</organism>
<gene>
    <name evidence="3" type="ORF">HYALB_00010512</name>
</gene>
<keyword evidence="1" id="KW-0732">Signal</keyword>
<comment type="caution">
    <text evidence="3">The sequence shown here is derived from an EMBL/GenBank/DDBJ whole genome shotgun (WGS) entry which is preliminary data.</text>
</comment>
<evidence type="ECO:0000313" key="3">
    <source>
        <dbReference type="EMBL" id="CAG8984256.1"/>
    </source>
</evidence>
<reference evidence="3" key="1">
    <citation type="submission" date="2021-07" db="EMBL/GenBank/DDBJ databases">
        <authorList>
            <person name="Durling M."/>
        </authorList>
    </citation>
    <scope>NUCLEOTIDE SEQUENCE</scope>
</reference>
<feature type="signal peptide" evidence="1">
    <location>
        <begin position="1"/>
        <end position="18"/>
    </location>
</feature>
<feature type="chain" id="PRO_5040257308" description="CHRD domain-containing protein" evidence="1">
    <location>
        <begin position="19"/>
        <end position="250"/>
    </location>
</feature>
<sequence>MQTSFLAAVATFLATTSALPYEWNGVNYDSPAEGWENMTLGAPQGGWSSVKYPAPAGGWSSIIYPNTEKQNFTSYHHVIALGSSVKNGTYPLPGPDDAVGYYSFAVNSGENKICYKITLQNTPGNYTTPPPSSPNYHNKTSTQLSYAPQNRPGLVTLSFPNLVSNSTNPYDSKLRTSEGCMTGPFNGTKGERFNVTKFEENPGKYYVDVKTEGYPGGVVRGQVGGGKWDGNAWDWKFDGKTWDGRGWVGQ</sequence>
<evidence type="ECO:0000259" key="2">
    <source>
        <dbReference type="Pfam" id="PF07452"/>
    </source>
</evidence>
<name>A0A9N9QE44_9HELO</name>
<dbReference type="EMBL" id="CAJVRM010000754">
    <property type="protein sequence ID" value="CAG8984256.1"/>
    <property type="molecule type" value="Genomic_DNA"/>
</dbReference>
<dbReference type="Proteomes" id="UP000701801">
    <property type="component" value="Unassembled WGS sequence"/>
</dbReference>
<evidence type="ECO:0000256" key="1">
    <source>
        <dbReference type="SAM" id="SignalP"/>
    </source>
</evidence>